<keyword evidence="2" id="KW-0378">Hydrolase</keyword>
<dbReference type="EMBL" id="SJPL01000001">
    <property type="protein sequence ID" value="TWT68514.1"/>
    <property type="molecule type" value="Genomic_DNA"/>
</dbReference>
<keyword evidence="3" id="KW-1185">Reference proteome</keyword>
<evidence type="ECO:0000259" key="1">
    <source>
        <dbReference type="Pfam" id="PF12146"/>
    </source>
</evidence>
<dbReference type="GO" id="GO:0016787">
    <property type="term" value="F:hydrolase activity"/>
    <property type="evidence" value="ECO:0007669"/>
    <property type="project" value="UniProtKB-KW"/>
</dbReference>
<dbReference type="RefSeq" id="WP_145296167.1">
    <property type="nucleotide sequence ID" value="NZ_CP036319.1"/>
</dbReference>
<protein>
    <submittedName>
        <fullName evidence="2">Phospholipase YtpA</fullName>
        <ecNumber evidence="2">3.1.1.-</ecNumber>
    </submittedName>
</protein>
<dbReference type="AlphaFoldDB" id="A0A5C5Y029"/>
<dbReference type="SUPFAM" id="SSF53474">
    <property type="entry name" value="alpha/beta-Hydrolases"/>
    <property type="match status" value="1"/>
</dbReference>
<comment type="caution">
    <text evidence="2">The sequence shown here is derived from an EMBL/GenBank/DDBJ whole genome shotgun (WGS) entry which is preliminary data.</text>
</comment>
<name>A0A5C5Y029_9PLAN</name>
<dbReference type="Pfam" id="PF12146">
    <property type="entry name" value="Hydrolase_4"/>
    <property type="match status" value="1"/>
</dbReference>
<dbReference type="EC" id="3.1.1.-" evidence="2"/>
<evidence type="ECO:0000313" key="2">
    <source>
        <dbReference type="EMBL" id="TWT68514.1"/>
    </source>
</evidence>
<gene>
    <name evidence="2" type="primary">ytpA</name>
    <name evidence="2" type="ORF">Pan14r_07600</name>
</gene>
<dbReference type="InterPro" id="IPR029058">
    <property type="entry name" value="AB_hydrolase_fold"/>
</dbReference>
<organism evidence="2 3">
    <name type="scientific">Crateriforma conspicua</name>
    <dbReference type="NCBI Taxonomy" id="2527996"/>
    <lineage>
        <taxon>Bacteria</taxon>
        <taxon>Pseudomonadati</taxon>
        <taxon>Planctomycetota</taxon>
        <taxon>Planctomycetia</taxon>
        <taxon>Planctomycetales</taxon>
        <taxon>Planctomycetaceae</taxon>
        <taxon>Crateriforma</taxon>
    </lineage>
</organism>
<dbReference type="OrthoDB" id="233176at2"/>
<dbReference type="InterPro" id="IPR022742">
    <property type="entry name" value="Hydrolase_4"/>
</dbReference>
<dbReference type="PANTHER" id="PTHR11614">
    <property type="entry name" value="PHOSPHOLIPASE-RELATED"/>
    <property type="match status" value="1"/>
</dbReference>
<evidence type="ECO:0000313" key="3">
    <source>
        <dbReference type="Proteomes" id="UP000317238"/>
    </source>
</evidence>
<accession>A0A5C5Y029</accession>
<proteinExistence type="predicted"/>
<dbReference type="InterPro" id="IPR051044">
    <property type="entry name" value="MAG_DAG_Lipase"/>
</dbReference>
<feature type="domain" description="Serine aminopeptidase S33" evidence="1">
    <location>
        <begin position="27"/>
        <end position="276"/>
    </location>
</feature>
<sequence>MSVLPDDTLISSDDRPLHMRLYGDRSAAKVLVVVHGLGEHSGWYQEFAKRFSEGSSGKDDQGESPVHCGVLLYDQRGHGKSPGRRGDAESLQNLVDDVAVAIEAARQHFPDAQPILVGHSLGGHLVLRHLIENAACTDRPSPVQRAVVTNPMILPENPPTKPQAFAAWVTAKLIPRLRFSASIDATELTHDADVLRELADDPLVHEQLSIGIGGALMASGHELVENAGQISADLLVLIGGDDTLCDRESTQQLVDRCPAARRKEFAGLKHNLLLESNRQQVYDSIDDWLIDQSV</sequence>
<reference evidence="2 3" key="1">
    <citation type="submission" date="2019-02" db="EMBL/GenBank/DDBJ databases">
        <title>Deep-cultivation of Planctomycetes and their phenomic and genomic characterization uncovers novel biology.</title>
        <authorList>
            <person name="Wiegand S."/>
            <person name="Jogler M."/>
            <person name="Boedeker C."/>
            <person name="Pinto D."/>
            <person name="Vollmers J."/>
            <person name="Rivas-Marin E."/>
            <person name="Kohn T."/>
            <person name="Peeters S.H."/>
            <person name="Heuer A."/>
            <person name="Rast P."/>
            <person name="Oberbeckmann S."/>
            <person name="Bunk B."/>
            <person name="Jeske O."/>
            <person name="Meyerdierks A."/>
            <person name="Storesund J.E."/>
            <person name="Kallscheuer N."/>
            <person name="Luecker S."/>
            <person name="Lage O.M."/>
            <person name="Pohl T."/>
            <person name="Merkel B.J."/>
            <person name="Hornburger P."/>
            <person name="Mueller R.-W."/>
            <person name="Bruemmer F."/>
            <person name="Labrenz M."/>
            <person name="Spormann A.M."/>
            <person name="Op Den Camp H."/>
            <person name="Overmann J."/>
            <person name="Amann R."/>
            <person name="Jetten M.S.M."/>
            <person name="Mascher T."/>
            <person name="Medema M.H."/>
            <person name="Devos D.P."/>
            <person name="Kaster A.-K."/>
            <person name="Ovreas L."/>
            <person name="Rohde M."/>
            <person name="Galperin M.Y."/>
            <person name="Jogler C."/>
        </authorList>
    </citation>
    <scope>NUCLEOTIDE SEQUENCE [LARGE SCALE GENOMIC DNA]</scope>
    <source>
        <strain evidence="2 3">Pan14r</strain>
    </source>
</reference>
<dbReference type="Proteomes" id="UP000317238">
    <property type="component" value="Unassembled WGS sequence"/>
</dbReference>
<dbReference type="Gene3D" id="3.40.50.1820">
    <property type="entry name" value="alpha/beta hydrolase"/>
    <property type="match status" value="1"/>
</dbReference>